<evidence type="ECO:0000313" key="2">
    <source>
        <dbReference type="Proteomes" id="UP001169027"/>
    </source>
</evidence>
<dbReference type="EMBL" id="JAUKVY010000003">
    <property type="protein sequence ID" value="MDO1531922.1"/>
    <property type="molecule type" value="Genomic_DNA"/>
</dbReference>
<gene>
    <name evidence="1" type="ORF">Q2T77_06455</name>
</gene>
<sequence length="207" mass="22765">MADMNEFDPSERIRSWSAGVLDDLLGMYLRHELTWHEYQARASAHVEAADALAAPSRPAATEEPLPPLYRVHADRSYDQRAKSIIAFNTCKGDLDDKLDAAWRASLGAPSQPAQAQPMHPLVTDEHGVLRFKENRIVSALLEHSRKHGYGLNETARGVFTPEEHMQVAQLIGYSLDGYGTLSYVTDESYGRAAESAKAIAKVTGSAS</sequence>
<reference evidence="1" key="1">
    <citation type="submission" date="2023-06" db="EMBL/GenBank/DDBJ databases">
        <authorList>
            <person name="Jiang Y."/>
            <person name="Liu Q."/>
        </authorList>
    </citation>
    <scope>NUCLEOTIDE SEQUENCE</scope>
    <source>
        <strain evidence="1">CGMCC 1.12090</strain>
    </source>
</reference>
<name>A0ABT8S1S1_9BURK</name>
<dbReference type="Proteomes" id="UP001169027">
    <property type="component" value="Unassembled WGS sequence"/>
</dbReference>
<evidence type="ECO:0000313" key="1">
    <source>
        <dbReference type="EMBL" id="MDO1531922.1"/>
    </source>
</evidence>
<keyword evidence="2" id="KW-1185">Reference proteome</keyword>
<proteinExistence type="predicted"/>
<dbReference type="RefSeq" id="WP_301805589.1">
    <property type="nucleotide sequence ID" value="NZ_JAUJZH010000003.1"/>
</dbReference>
<accession>A0ABT8S1S1</accession>
<protein>
    <submittedName>
        <fullName evidence="1">Uncharacterized protein</fullName>
    </submittedName>
</protein>
<comment type="caution">
    <text evidence="1">The sequence shown here is derived from an EMBL/GenBank/DDBJ whole genome shotgun (WGS) entry which is preliminary data.</text>
</comment>
<organism evidence="1 2">
    <name type="scientific">Variovorax ginsengisoli</name>
    <dbReference type="NCBI Taxonomy" id="363844"/>
    <lineage>
        <taxon>Bacteria</taxon>
        <taxon>Pseudomonadati</taxon>
        <taxon>Pseudomonadota</taxon>
        <taxon>Betaproteobacteria</taxon>
        <taxon>Burkholderiales</taxon>
        <taxon>Comamonadaceae</taxon>
        <taxon>Variovorax</taxon>
    </lineage>
</organism>